<evidence type="ECO:0000256" key="5">
    <source>
        <dbReference type="SAM" id="SignalP"/>
    </source>
</evidence>
<dbReference type="Gene3D" id="3.40.50.300">
    <property type="entry name" value="P-loop containing nucleotide triphosphate hydrolases"/>
    <property type="match status" value="1"/>
</dbReference>
<protein>
    <recommendedName>
        <fullName evidence="6">NACHT domain-containing protein</fullName>
    </recommendedName>
</protein>
<dbReference type="Gene3D" id="2.130.10.10">
    <property type="entry name" value="YVTN repeat-like/Quinoprotein amine dehydrogenase"/>
    <property type="match status" value="4"/>
</dbReference>
<feature type="repeat" description="WD" evidence="3">
    <location>
        <begin position="1314"/>
        <end position="1351"/>
    </location>
</feature>
<dbReference type="EMBL" id="CAJMWY010003729">
    <property type="protein sequence ID" value="CAE6506095.1"/>
    <property type="molecule type" value="Genomic_DNA"/>
</dbReference>
<dbReference type="Pfam" id="PF24883">
    <property type="entry name" value="NPHP3_N"/>
    <property type="match status" value="1"/>
</dbReference>
<reference evidence="7" key="1">
    <citation type="submission" date="2021-01" db="EMBL/GenBank/DDBJ databases">
        <authorList>
            <person name="Kaushik A."/>
        </authorList>
    </citation>
    <scope>NUCLEOTIDE SEQUENCE</scope>
    <source>
        <strain evidence="7">AG4-RS23</strain>
    </source>
</reference>
<dbReference type="SUPFAM" id="SSF50998">
    <property type="entry name" value="Quinoprotein alcohol dehydrogenase-like"/>
    <property type="match status" value="1"/>
</dbReference>
<dbReference type="SMART" id="SM00320">
    <property type="entry name" value="WD40"/>
    <property type="match status" value="10"/>
</dbReference>
<feature type="compositionally biased region" description="Polar residues" evidence="4">
    <location>
        <begin position="80"/>
        <end position="98"/>
    </location>
</feature>
<dbReference type="PANTHER" id="PTHR19848:SF8">
    <property type="entry name" value="F-BOX AND WD REPEAT DOMAIN CONTAINING 7"/>
    <property type="match status" value="1"/>
</dbReference>
<dbReference type="InterPro" id="IPR007111">
    <property type="entry name" value="NACHT_NTPase"/>
</dbReference>
<dbReference type="Pfam" id="PF00400">
    <property type="entry name" value="WD40"/>
    <property type="match status" value="9"/>
</dbReference>
<feature type="signal peptide" evidence="5">
    <location>
        <begin position="1"/>
        <end position="21"/>
    </location>
</feature>
<gene>
    <name evidence="7" type="ORF">RDB_LOCUS130002</name>
</gene>
<comment type="caution">
    <text evidence="7">The sequence shown here is derived from an EMBL/GenBank/DDBJ whole genome shotgun (WGS) entry which is preliminary data.</text>
</comment>
<feature type="chain" id="PRO_5034353990" description="NACHT domain-containing protein" evidence="5">
    <location>
        <begin position="22"/>
        <end position="1482"/>
    </location>
</feature>
<dbReference type="PROSITE" id="PS50082">
    <property type="entry name" value="WD_REPEATS_2"/>
    <property type="match status" value="9"/>
</dbReference>
<evidence type="ECO:0000313" key="7">
    <source>
        <dbReference type="EMBL" id="CAE6506095.1"/>
    </source>
</evidence>
<dbReference type="InterPro" id="IPR036322">
    <property type="entry name" value="WD40_repeat_dom_sf"/>
</dbReference>
<keyword evidence="2" id="KW-0677">Repeat</keyword>
<keyword evidence="1 3" id="KW-0853">WD repeat</keyword>
<sequence>MFKLFAGFITLTLFHIPRMAASDWYKRQKEKLKRALRPQDQSSFSSPESSHAQPPSSPVPPSVEKAANNPVKNAPKPLAASSSLDGPSHQSSNPQPVDTASLAAPLPNLGTDHLSVPTVDRIVHTAPEDVKEPKEQLNKMEWFGLKMLSNVIKSGAATFGPLESAIGGLEQCIGILERASKIRGDYREIGEKLDQLLEDLAAFNSKWMEEAMTTSVRNLCGGINMEIKTIEKRERSAPGKYLEVTEDSDAILECYRRIHGHVERLILNANLNMWKTLDEEITDRRLLQLSPTISGAYNSWAADRVKRRQCTEGTRVQELERLKAWVRDPSSSPLYWINGTAGTGKTTIAYTLCSELEAAGELAASFFCTRLIPECRNVQLILPAIAYQLAQFSLPFRHAVSKSLDSDQMAHTRELGLQFQSLIAHPLNVARRTMPSSFVVVIDALDECEDRDSIENILDLFVTSATDLPIRFLVSSRPEPEIYRRMMDQVGGNLNAKLVLHGLDPSDVRQDIETYLRRELHNIPLRTEQWNGLIERCGVLFIYASTACRYIKSSDESMYEEALDTILGVPLEDTENMEKELDKLYIAILETAFKRPQISEVNRKRMKAILDTIVCAQEPMTTETLAALLGLKNSDHISSLLRPLFSVVNVAEDTRIATTLHGSFPDFIFSPDRSASFHCAATQHHITLTLACLEQIKSNPVQFNICDIESSYLLDDDISDLPERANRTISSALYYSCCHWASHLELCGSSVELREPVFNFLSTRLLIWLEVLNAKKFPAIDVNWAMKKIRNWCQAERSFHDVTELVEDANRFCVDYVVSGVSESTAHIYTSMLPFQPSTSLIVKHYAPQLSAIPQPVGAAISRRYFPQLAERFLGQPMHAMCYYPSAAYIATAVGNKIYILDGSTLQTALGPLEGHSDLVTSITISPDGLYIASGSYDATIRIWNAQSGALVTGPIKAHRDRVASVAFSPDSTRIVSAGVFDTLHVWLVQNGELLVSTTPTGEDPDCVQTAVFSTDGSRIISYDGNRAVCFWDSHTGSLISRRIAKHAASIDSVSLSPNGSRFASASVDGTICVWDTEFQHIVLGPLKKHGGDIIQVALSPNDLYIASSANDSRMHIWDATTGESIATLFEGYGVSIRSFVFSPDSSRIVSSTNEGSIYIWDIQYAVKFDTMIRKDGKGIHSACFSSDGSQIVTGGRGGNICLWDTSSGELVMGPLTGHKGYICSVAISSDGAYIASASRDKTIRLWDVKGGRGIYRILDHHTKGPERLRFSPDVSELFFGSLVYIIGVSPFDSKISPSPNTNARDTWAGEVLSDNISCIATSLDGLYVASGSADGTVRMWHAQTGRLILGPIHGHTQPVSVIMFSPKGMHFASCSLDDTTRFWRIPSQSGCKAIGSHSAGTIKESGIAATNTVPWTLNKNGWIVSNRNEHLAWIPLDLRPYLILPQNDLLISLKGSFKIDFTDTNIGKLWKKSYCPAVRGA</sequence>
<evidence type="ECO:0000256" key="4">
    <source>
        <dbReference type="SAM" id="MobiDB-lite"/>
    </source>
</evidence>
<proteinExistence type="predicted"/>
<feature type="domain" description="NACHT" evidence="6">
    <location>
        <begin position="333"/>
        <end position="478"/>
    </location>
</feature>
<dbReference type="PROSITE" id="PS50294">
    <property type="entry name" value="WD_REPEATS_REGION"/>
    <property type="match status" value="7"/>
</dbReference>
<feature type="repeat" description="WD" evidence="3">
    <location>
        <begin position="1216"/>
        <end position="1257"/>
    </location>
</feature>
<organism evidence="7 8">
    <name type="scientific">Rhizoctonia solani</name>
    <dbReference type="NCBI Taxonomy" id="456999"/>
    <lineage>
        <taxon>Eukaryota</taxon>
        <taxon>Fungi</taxon>
        <taxon>Dikarya</taxon>
        <taxon>Basidiomycota</taxon>
        <taxon>Agaricomycotina</taxon>
        <taxon>Agaricomycetes</taxon>
        <taxon>Cantharellales</taxon>
        <taxon>Ceratobasidiaceae</taxon>
        <taxon>Rhizoctonia</taxon>
    </lineage>
</organism>
<feature type="repeat" description="WD" evidence="3">
    <location>
        <begin position="1087"/>
        <end position="1128"/>
    </location>
</feature>
<dbReference type="PROSITE" id="PS00678">
    <property type="entry name" value="WD_REPEATS_1"/>
    <property type="match status" value="3"/>
</dbReference>
<dbReference type="InterPro" id="IPR001680">
    <property type="entry name" value="WD40_rpt"/>
</dbReference>
<dbReference type="Proteomes" id="UP000663861">
    <property type="component" value="Unassembled WGS sequence"/>
</dbReference>
<evidence type="ECO:0000256" key="3">
    <source>
        <dbReference type="PROSITE-ProRule" id="PRU00221"/>
    </source>
</evidence>
<feature type="repeat" description="WD" evidence="3">
    <location>
        <begin position="1044"/>
        <end position="1078"/>
    </location>
</feature>
<dbReference type="InterPro" id="IPR020472">
    <property type="entry name" value="WD40_PAC1"/>
</dbReference>
<dbReference type="PANTHER" id="PTHR19848">
    <property type="entry name" value="WD40 REPEAT PROTEIN"/>
    <property type="match status" value="1"/>
</dbReference>
<evidence type="ECO:0000313" key="8">
    <source>
        <dbReference type="Proteomes" id="UP000663861"/>
    </source>
</evidence>
<feature type="repeat" description="WD" evidence="3">
    <location>
        <begin position="1130"/>
        <end position="1164"/>
    </location>
</feature>
<evidence type="ECO:0000256" key="2">
    <source>
        <dbReference type="ARBA" id="ARBA00022737"/>
    </source>
</evidence>
<feature type="repeat" description="WD" evidence="3">
    <location>
        <begin position="913"/>
        <end position="954"/>
    </location>
</feature>
<feature type="repeat" description="WD" evidence="3">
    <location>
        <begin position="956"/>
        <end position="997"/>
    </location>
</feature>
<dbReference type="InterPro" id="IPR027417">
    <property type="entry name" value="P-loop_NTPase"/>
</dbReference>
<dbReference type="SUPFAM" id="SSF50978">
    <property type="entry name" value="WD40 repeat-like"/>
    <property type="match status" value="1"/>
</dbReference>
<dbReference type="PRINTS" id="PR00320">
    <property type="entry name" value="GPROTEINBRPT"/>
</dbReference>
<dbReference type="PROSITE" id="PS50837">
    <property type="entry name" value="NACHT"/>
    <property type="match status" value="1"/>
</dbReference>
<feature type="repeat" description="WD" evidence="3">
    <location>
        <begin position="1173"/>
        <end position="1214"/>
    </location>
</feature>
<evidence type="ECO:0000256" key="1">
    <source>
        <dbReference type="ARBA" id="ARBA00022574"/>
    </source>
</evidence>
<keyword evidence="5" id="KW-0732">Signal</keyword>
<dbReference type="InterPro" id="IPR015943">
    <property type="entry name" value="WD40/YVTN_repeat-like_dom_sf"/>
</dbReference>
<dbReference type="SUPFAM" id="SSF52540">
    <property type="entry name" value="P-loop containing nucleoside triphosphate hydrolases"/>
    <property type="match status" value="1"/>
</dbReference>
<feature type="region of interest" description="Disordered" evidence="4">
    <location>
        <begin position="32"/>
        <end position="113"/>
    </location>
</feature>
<dbReference type="InterPro" id="IPR011047">
    <property type="entry name" value="Quinoprotein_ADH-like_sf"/>
</dbReference>
<dbReference type="InterPro" id="IPR019775">
    <property type="entry name" value="WD40_repeat_CS"/>
</dbReference>
<dbReference type="InterPro" id="IPR056884">
    <property type="entry name" value="NPHP3-like_N"/>
</dbReference>
<dbReference type="CDD" id="cd00200">
    <property type="entry name" value="WD40"/>
    <property type="match status" value="1"/>
</dbReference>
<accession>A0A8H3D1A1</accession>
<name>A0A8H3D1A1_9AGAM</name>
<feature type="repeat" description="WD" evidence="3">
    <location>
        <begin position="1353"/>
        <end position="1386"/>
    </location>
</feature>
<evidence type="ECO:0000259" key="6">
    <source>
        <dbReference type="PROSITE" id="PS50837"/>
    </source>
</evidence>